<name>A0A8R2NUD7_ACYPI</name>
<evidence type="ECO:0000313" key="5">
    <source>
        <dbReference type="Proteomes" id="UP000007819"/>
    </source>
</evidence>
<keyword evidence="2" id="KW-0539">Nucleus</keyword>
<protein>
    <recommendedName>
        <fullName evidence="3">Fork-head domain-containing protein</fullName>
    </recommendedName>
</protein>
<reference evidence="5" key="1">
    <citation type="submission" date="2010-06" db="EMBL/GenBank/DDBJ databases">
        <authorList>
            <person name="Jiang H."/>
            <person name="Abraham K."/>
            <person name="Ali S."/>
            <person name="Alsbrooks S.L."/>
            <person name="Anim B.N."/>
            <person name="Anosike U.S."/>
            <person name="Attaway T."/>
            <person name="Bandaranaike D.P."/>
            <person name="Battles P.K."/>
            <person name="Bell S.N."/>
            <person name="Bell A.V."/>
            <person name="Beltran B."/>
            <person name="Bickham C."/>
            <person name="Bustamante Y."/>
            <person name="Caleb T."/>
            <person name="Canada A."/>
            <person name="Cardenas V."/>
            <person name="Carter K."/>
            <person name="Chacko J."/>
            <person name="Chandrabose M.N."/>
            <person name="Chavez D."/>
            <person name="Chavez A."/>
            <person name="Chen L."/>
            <person name="Chu H.-S."/>
            <person name="Claassen K.J."/>
            <person name="Cockrell R."/>
            <person name="Collins M."/>
            <person name="Cooper J.A."/>
            <person name="Cree A."/>
            <person name="Curry S.M."/>
            <person name="Da Y."/>
            <person name="Dao M.D."/>
            <person name="Das B."/>
            <person name="Davila M.-L."/>
            <person name="Davy-Carroll L."/>
            <person name="Denson S."/>
            <person name="Dinh H."/>
            <person name="Ebong V.E."/>
            <person name="Edwards J.R."/>
            <person name="Egan A."/>
            <person name="El-Daye J."/>
            <person name="Escobedo L."/>
            <person name="Fernandez S."/>
            <person name="Fernando P.R."/>
            <person name="Flagg N."/>
            <person name="Forbes L.D."/>
            <person name="Fowler R.G."/>
            <person name="Fu Q."/>
            <person name="Gabisi R.A."/>
            <person name="Ganer J."/>
            <person name="Garbino Pronczuk A."/>
            <person name="Garcia R.M."/>
            <person name="Garner T."/>
            <person name="Garrett T.E."/>
            <person name="Gonzalez D.A."/>
            <person name="Hamid H."/>
            <person name="Hawkins E.S."/>
            <person name="Hirani K."/>
            <person name="Hogues M.E."/>
            <person name="Hollins B."/>
            <person name="Hsiao C.-H."/>
            <person name="Jabil R."/>
            <person name="James M.L."/>
            <person name="Jhangiani S.N."/>
            <person name="Johnson B."/>
            <person name="Johnson Q."/>
            <person name="Joshi V."/>
            <person name="Kalu J.B."/>
            <person name="Kam C."/>
            <person name="Kashfia A."/>
            <person name="Keebler J."/>
            <person name="Kisamo H."/>
            <person name="Kovar C.L."/>
            <person name="Lago L.A."/>
            <person name="Lai C.-Y."/>
            <person name="Laidlaw J."/>
            <person name="Lara F."/>
            <person name="Le T.-K."/>
            <person name="Lee S.L."/>
            <person name="Legall F.H."/>
            <person name="Lemon S.J."/>
            <person name="Lewis L.R."/>
            <person name="Li B."/>
            <person name="Liu Y."/>
            <person name="Liu Y.-S."/>
            <person name="Lopez J."/>
            <person name="Lozado R.J."/>
            <person name="Lu J."/>
            <person name="Madu R.C."/>
            <person name="Maheshwari M."/>
            <person name="Maheshwari R."/>
            <person name="Malloy K."/>
            <person name="Martinez E."/>
            <person name="Mathew T."/>
            <person name="Mercado I.C."/>
            <person name="Mercado C."/>
            <person name="Meyer B."/>
            <person name="Montgomery K."/>
            <person name="Morgan M.B."/>
            <person name="Munidasa M."/>
            <person name="Nazareth L.V."/>
            <person name="Nelson J."/>
            <person name="Ng B.M."/>
            <person name="Nguyen N.B."/>
            <person name="Nguyen P.Q."/>
            <person name="Nguyen T."/>
            <person name="Obregon M."/>
            <person name="Okwuonu G.O."/>
            <person name="Onwere C.G."/>
            <person name="Orozco G."/>
            <person name="Parra A."/>
            <person name="Patel S."/>
            <person name="Patil S."/>
            <person name="Perez A."/>
            <person name="Perez Y."/>
            <person name="Pham C."/>
            <person name="Primus E.L."/>
            <person name="Pu L.-L."/>
            <person name="Puazo M."/>
            <person name="Qin X."/>
            <person name="Quiroz J.B."/>
            <person name="Reese J."/>
            <person name="Richards S."/>
            <person name="Rives C.M."/>
            <person name="Robberts R."/>
            <person name="Ruiz S.J."/>
            <person name="Ruiz M.J."/>
            <person name="Santibanez J."/>
            <person name="Schneider B.W."/>
            <person name="Sisson I."/>
            <person name="Smith M."/>
            <person name="Sodergren E."/>
            <person name="Song X.-Z."/>
            <person name="Song B.B."/>
            <person name="Summersgill H."/>
            <person name="Thelus R."/>
            <person name="Thornton R.D."/>
            <person name="Trejos Z.Y."/>
            <person name="Usmani K."/>
            <person name="Vattathil S."/>
            <person name="Villasana D."/>
            <person name="Walker D.L."/>
            <person name="Wang S."/>
            <person name="Wang K."/>
            <person name="White C.S."/>
            <person name="Williams A.C."/>
            <person name="Williamson J."/>
            <person name="Wilson K."/>
            <person name="Woghiren I.O."/>
            <person name="Woodworth J.R."/>
            <person name="Worley K.C."/>
            <person name="Wright R.A."/>
            <person name="Wu W."/>
            <person name="Young L."/>
            <person name="Zhang L."/>
            <person name="Zhang J."/>
            <person name="Zhu Y."/>
            <person name="Muzny D.M."/>
            <person name="Weinstock G."/>
            <person name="Gibbs R.A."/>
        </authorList>
    </citation>
    <scope>NUCLEOTIDE SEQUENCE [LARGE SCALE GENOMIC DNA]</scope>
    <source>
        <strain evidence="5">LSR1</strain>
    </source>
</reference>
<feature type="DNA-binding region" description="Fork-head" evidence="2">
    <location>
        <begin position="260"/>
        <end position="369"/>
    </location>
</feature>
<dbReference type="EnsemblMetazoa" id="XM_029489803.1">
    <property type="protein sequence ID" value="XP_029345663.1"/>
    <property type="gene ID" value="LOC100574908"/>
</dbReference>
<evidence type="ECO:0000313" key="4">
    <source>
        <dbReference type="EnsemblMetazoa" id="XP_029345663.1"/>
    </source>
</evidence>
<dbReference type="OrthoDB" id="6610644at2759"/>
<dbReference type="PROSITE" id="PS50039">
    <property type="entry name" value="FORK_HEAD_3"/>
    <property type="match status" value="1"/>
</dbReference>
<comment type="subcellular location">
    <subcellularLocation>
        <location evidence="2">Nucleus</location>
    </subcellularLocation>
</comment>
<evidence type="ECO:0000256" key="2">
    <source>
        <dbReference type="PROSITE-ProRule" id="PRU00089"/>
    </source>
</evidence>
<dbReference type="GO" id="GO:0043565">
    <property type="term" value="F:sequence-specific DNA binding"/>
    <property type="evidence" value="ECO:0007669"/>
    <property type="project" value="InterPro"/>
</dbReference>
<keyword evidence="1 2" id="KW-0238">DNA-binding</keyword>
<evidence type="ECO:0000256" key="1">
    <source>
        <dbReference type="ARBA" id="ARBA00023125"/>
    </source>
</evidence>
<reference evidence="4" key="2">
    <citation type="submission" date="2022-06" db="UniProtKB">
        <authorList>
            <consortium name="EnsemblMetazoa"/>
        </authorList>
    </citation>
    <scope>IDENTIFICATION</scope>
</reference>
<dbReference type="Proteomes" id="UP000007819">
    <property type="component" value="Chromosome A2"/>
</dbReference>
<dbReference type="GO" id="GO:0005634">
    <property type="term" value="C:nucleus"/>
    <property type="evidence" value="ECO:0007669"/>
    <property type="project" value="UniProtKB-SubCell"/>
</dbReference>
<dbReference type="AlphaFoldDB" id="A0A8R2NUD7"/>
<organism evidence="4 5">
    <name type="scientific">Acyrthosiphon pisum</name>
    <name type="common">Pea aphid</name>
    <dbReference type="NCBI Taxonomy" id="7029"/>
    <lineage>
        <taxon>Eukaryota</taxon>
        <taxon>Metazoa</taxon>
        <taxon>Ecdysozoa</taxon>
        <taxon>Arthropoda</taxon>
        <taxon>Hexapoda</taxon>
        <taxon>Insecta</taxon>
        <taxon>Pterygota</taxon>
        <taxon>Neoptera</taxon>
        <taxon>Paraneoptera</taxon>
        <taxon>Hemiptera</taxon>
        <taxon>Sternorrhyncha</taxon>
        <taxon>Aphidomorpha</taxon>
        <taxon>Aphidoidea</taxon>
        <taxon>Aphididae</taxon>
        <taxon>Macrosiphini</taxon>
        <taxon>Acyrthosiphon</taxon>
    </lineage>
</organism>
<proteinExistence type="predicted"/>
<dbReference type="InterPro" id="IPR001766">
    <property type="entry name" value="Fork_head_dom"/>
</dbReference>
<accession>A0A8R2NUD7</accession>
<evidence type="ECO:0000259" key="3">
    <source>
        <dbReference type="PROSITE" id="PS50039"/>
    </source>
</evidence>
<feature type="domain" description="Fork-head" evidence="3">
    <location>
        <begin position="260"/>
        <end position="369"/>
    </location>
</feature>
<dbReference type="EnsemblMetazoa" id="XM_029489802.1">
    <property type="protein sequence ID" value="XP_029345662.1"/>
    <property type="gene ID" value="LOC100574908"/>
</dbReference>
<keyword evidence="5" id="KW-1185">Reference proteome</keyword>
<dbReference type="EnsemblMetazoa" id="XM_029489804.1">
    <property type="protein sequence ID" value="XP_029345664.1"/>
    <property type="gene ID" value="LOC100574908"/>
</dbReference>
<dbReference type="GO" id="GO:0003700">
    <property type="term" value="F:DNA-binding transcription factor activity"/>
    <property type="evidence" value="ECO:0007669"/>
    <property type="project" value="InterPro"/>
</dbReference>
<sequence length="403" mass="47040">MSKRKIPQEKSCEITKNIKLNTTSSYNVMHEHNYFHINNKKGRWSIKNTEKIANDYDECDSIPDWCIANSSSDEEDDSNDTTNMPLSRILKIEFVKDLLHLYKNKKCANDLLPFHVEQMYWELKNTNNHDLSNIANDSNNIISENLILNDGNQYKIMQIVPSDNDATIIQNQNITNDTEFQTKLSNQPCMKLIVKDNCTHDELLLNASMNTIGRKDDKNLQNYLLSSSLHLSNSLFAKTTHSSYDNVDFAKTDTPTNNVCPPLHWIHLIYLAIKNSATENVTCYDIQRIVRCWFPYYCKKSYVKFIRIILSHINHNCQKYFHCNSFTIMIHQDDTWTINNIHINTLEDSLMKIVENNEDEIKSAMAHPGPKVNTLFKVTQIFFLLHKHYNIQLQCRYNIYVLG</sequence>